<evidence type="ECO:0000313" key="4">
    <source>
        <dbReference type="Proteomes" id="UP001608902"/>
    </source>
</evidence>
<feature type="region of interest" description="Disordered" evidence="2">
    <location>
        <begin position="1084"/>
        <end position="1121"/>
    </location>
</feature>
<evidence type="ECO:0000313" key="3">
    <source>
        <dbReference type="EMBL" id="MFH4976895.1"/>
    </source>
</evidence>
<keyword evidence="1" id="KW-0175">Coiled coil</keyword>
<feature type="coiled-coil region" evidence="1">
    <location>
        <begin position="736"/>
        <end position="925"/>
    </location>
</feature>
<protein>
    <submittedName>
        <fullName evidence="3">Uncharacterized protein</fullName>
    </submittedName>
</protein>
<keyword evidence="4" id="KW-1185">Reference proteome</keyword>
<feature type="coiled-coil region" evidence="1">
    <location>
        <begin position="657"/>
        <end position="702"/>
    </location>
</feature>
<dbReference type="AlphaFoldDB" id="A0ABD6EA21"/>
<dbReference type="Proteomes" id="UP001608902">
    <property type="component" value="Unassembled WGS sequence"/>
</dbReference>
<evidence type="ECO:0000256" key="1">
    <source>
        <dbReference type="SAM" id="Coils"/>
    </source>
</evidence>
<organism evidence="3 4">
    <name type="scientific">Gnathostoma spinigerum</name>
    <dbReference type="NCBI Taxonomy" id="75299"/>
    <lineage>
        <taxon>Eukaryota</taxon>
        <taxon>Metazoa</taxon>
        <taxon>Ecdysozoa</taxon>
        <taxon>Nematoda</taxon>
        <taxon>Chromadorea</taxon>
        <taxon>Rhabditida</taxon>
        <taxon>Spirurina</taxon>
        <taxon>Gnathostomatomorpha</taxon>
        <taxon>Gnathostomatoidea</taxon>
        <taxon>Gnathostomatidae</taxon>
        <taxon>Gnathostoma</taxon>
    </lineage>
</organism>
<evidence type="ECO:0000256" key="2">
    <source>
        <dbReference type="SAM" id="MobiDB-lite"/>
    </source>
</evidence>
<feature type="compositionally biased region" description="Low complexity" evidence="2">
    <location>
        <begin position="1085"/>
        <end position="1098"/>
    </location>
</feature>
<feature type="coiled-coil region" evidence="1">
    <location>
        <begin position="205"/>
        <end position="281"/>
    </location>
</feature>
<name>A0ABD6EA21_9BILA</name>
<comment type="caution">
    <text evidence="3">The sequence shown here is derived from an EMBL/GenBank/DDBJ whole genome shotgun (WGS) entry which is preliminary data.</text>
</comment>
<sequence>MNADRVGAILQWYVGFGEKCGISPVDGMTRLCRRHIPTLLHFIKAGNLTVKESTANVIYQQVLEAIAMSQTDEPIIEKLNVEGAVAGDTFEIAKFLVALLNELRISNAEAVLPSEGSYGLSSQQISHLKRIFLYMDNSDEWDRNESWPAVLFIQDCTSPPVILDHVTPKVVKRSDMMISYSTGRKEASPLNDVLNSPSVREKRIIREKDRKIRDMQKRIFELEGEKDEIAYRMKYFEASSNRDAERLASKTSEYEHSEELRRKLEGEIDDWKIRYSEMQKSQTAITKQLTELLDYKRKACEDISQKEFELTAKNSEIETRTQRCSQLTNELRKFSDENDELKEKVRLQRLERIENEKKWKERESELIASLEEYERIIVSTKAEYSEEIKQKEEEFALENQRAVALAAKLAEAERRSQDEINRIKQSIKEKSGADAATLDIVQHQVGVLTSELSAMKNECDAAREESRKLRTLLTEKSKEIFSLKREISNISAQAQSLETQLSIRKETVEKMALDYASLSEEKNQALRIAETARAESELAVTDRTLLKKKVDELERELLRMRDANLKQINEYTESQKELMEKVAQLEARLLECQARESDLIHQIAKQNSEWECKCSSLEKTIEKATRKEKTQSEIMQKRIDSLESSLVVWKNECSSLTKQLEESKVNAGRQIQDLLDERNVLNAKMTETIGLLEDRIQQLNDEKSTQLMAQRETYEVQISKLSEKYSRLFADKIAIYENTSNKETCYRAELNQLRRDNENLREDIISIRSKTASVSGEFQRAVEAWREKENDLNLSLSKLRAEKANTTKLIGDLRQKMMGFKSQSAIEVTRLNARLTQKENENEELNDQIYRKETELAELKRMNKQQESKLNRQRDQISKLITDTAAIEERLEKMGQCYLECQKALRCSESNVQSLTLERDNLVNELAAVKSYKEDVAEGAADGSILPGAAILTGLADSTSGITHPRIECAEEGTSLCSSTMDGQNFPVEVDNVLPLASRPECSHPVYGSYARSTPNQSTDSLSTSWTSDQVEALKKRNENTLPHLRTVYPAYVFSQNKERTFDENDFRQSAFLADPCSMRKQKVKSASSVKSFRKSLSNMVKKKNPNKSCSSIKTPLKEKN</sequence>
<accession>A0ABD6EA21</accession>
<gene>
    <name evidence="3" type="ORF">AB6A40_003604</name>
</gene>
<feature type="coiled-coil region" evidence="1">
    <location>
        <begin position="324"/>
        <end position="627"/>
    </location>
</feature>
<proteinExistence type="predicted"/>
<dbReference type="EMBL" id="JBGFUD010001897">
    <property type="protein sequence ID" value="MFH4976895.1"/>
    <property type="molecule type" value="Genomic_DNA"/>
</dbReference>
<reference evidence="3 4" key="1">
    <citation type="submission" date="2024-08" db="EMBL/GenBank/DDBJ databases">
        <title>Gnathostoma spinigerum genome.</title>
        <authorList>
            <person name="Gonzalez-Bertolin B."/>
            <person name="Monzon S."/>
            <person name="Zaballos A."/>
            <person name="Jimenez P."/>
            <person name="Dekumyoy P."/>
            <person name="Varona S."/>
            <person name="Cuesta I."/>
            <person name="Sumanam S."/>
            <person name="Adisakwattana P."/>
            <person name="Gasser R.B."/>
            <person name="Hernandez-Gonzalez A."/>
            <person name="Young N.D."/>
            <person name="Perteguer M.J."/>
        </authorList>
    </citation>
    <scope>NUCLEOTIDE SEQUENCE [LARGE SCALE GENOMIC DNA]</scope>
    <source>
        <strain evidence="3">AL3</strain>
        <tissue evidence="3">Liver</tissue>
    </source>
</reference>